<dbReference type="SUPFAM" id="SSF46785">
    <property type="entry name" value="Winged helix' DNA-binding domain"/>
    <property type="match status" value="2"/>
</dbReference>
<evidence type="ECO:0000313" key="3">
    <source>
        <dbReference type="EMBL" id="MCF2303464.1"/>
    </source>
</evidence>
<organism evidence="3 4">
    <name type="scientific">Photobacterium phosphoreum</name>
    <dbReference type="NCBI Taxonomy" id="659"/>
    <lineage>
        <taxon>Bacteria</taxon>
        <taxon>Pseudomonadati</taxon>
        <taxon>Pseudomonadota</taxon>
        <taxon>Gammaproteobacteria</taxon>
        <taxon>Vibrionales</taxon>
        <taxon>Vibrionaceae</taxon>
        <taxon>Photobacterium</taxon>
    </lineage>
</organism>
<evidence type="ECO:0000256" key="1">
    <source>
        <dbReference type="ARBA" id="ARBA00038283"/>
    </source>
</evidence>
<dbReference type="GO" id="GO:0003887">
    <property type="term" value="F:DNA-directed DNA polymerase activity"/>
    <property type="evidence" value="ECO:0007669"/>
    <property type="project" value="InterPro"/>
</dbReference>
<feature type="domain" description="Initiator Rep protein WH1" evidence="2">
    <location>
        <begin position="8"/>
        <end position="171"/>
    </location>
</feature>
<dbReference type="AlphaFoldDB" id="A0AAW4ZVU2"/>
<sequence length="318" mass="36559">MMNNAEVVVKPHSIITARMDLSPREQDLLTLIMLSVKKEYDKLQFAIENDDSVNVELIPQKYTFSKSELITIFEVDESLFRKKDKQTKTHLLDVACKSLWDRGIEIRNGNSFILTRLISFASYDGKTLIMEIPSIMVEELVNYSKGGMGIIDYKLLFKLKGKYDKRILEIISRFKNKRDFSCTIEELCEMVGTKFDSYSSWRSFSGSVLIVPLKSIVRESKGIWDYKDSKRKGYEIKKKTAGKSFTKDDVIIFKMKYCEDPKGLDLLKEKYNSVLNGSLSSKDELLTLLDDLSKSDLLNKSNNPEFIKMWAACMASAK</sequence>
<evidence type="ECO:0000259" key="2">
    <source>
        <dbReference type="Pfam" id="PF01051"/>
    </source>
</evidence>
<dbReference type="GO" id="GO:0006270">
    <property type="term" value="P:DNA replication initiation"/>
    <property type="evidence" value="ECO:0007669"/>
    <property type="project" value="InterPro"/>
</dbReference>
<dbReference type="Pfam" id="PF01051">
    <property type="entry name" value="Rep3_N"/>
    <property type="match status" value="1"/>
</dbReference>
<accession>A0AAW4ZVU2</accession>
<comment type="caution">
    <text evidence="3">The sequence shown here is derived from an EMBL/GenBank/DDBJ whole genome shotgun (WGS) entry which is preliminary data.</text>
</comment>
<dbReference type="Gene3D" id="1.10.10.10">
    <property type="entry name" value="Winged helix-like DNA-binding domain superfamily/Winged helix DNA-binding domain"/>
    <property type="match status" value="2"/>
</dbReference>
<dbReference type="InterPro" id="IPR000525">
    <property type="entry name" value="Initiator_Rep_WH1"/>
</dbReference>
<comment type="similarity">
    <text evidence="1">Belongs to the initiator RepB protein family.</text>
</comment>
<dbReference type="EMBL" id="WMCP01000026">
    <property type="protein sequence ID" value="MCF2303464.1"/>
    <property type="molecule type" value="Genomic_DNA"/>
</dbReference>
<dbReference type="InterPro" id="IPR036388">
    <property type="entry name" value="WH-like_DNA-bd_sf"/>
</dbReference>
<evidence type="ECO:0000313" key="4">
    <source>
        <dbReference type="Proteomes" id="UP000813876"/>
    </source>
</evidence>
<name>A0AAW4ZVU2_PHOPO</name>
<proteinExistence type="inferred from homology"/>
<dbReference type="InterPro" id="IPR036390">
    <property type="entry name" value="WH_DNA-bd_sf"/>
</dbReference>
<dbReference type="Proteomes" id="UP000813876">
    <property type="component" value="Unassembled WGS sequence"/>
</dbReference>
<dbReference type="RefSeq" id="WP_232581618.1">
    <property type="nucleotide sequence ID" value="NZ_WMCP01000026.1"/>
</dbReference>
<protein>
    <submittedName>
        <fullName evidence="3">RepB family plasmid replication initiator protein</fullName>
    </submittedName>
</protein>
<reference evidence="3" key="1">
    <citation type="submission" date="2019-11" db="EMBL/GenBank/DDBJ databases">
        <title>Comparative genomics of photobacteria reveal adaptation to distinct habitats.</title>
        <authorList>
            <person name="Fuertes-Perez S."/>
            <person name="Hilgarth M."/>
            <person name="Vogel R.F."/>
        </authorList>
    </citation>
    <scope>NUCLEOTIDE SEQUENCE</scope>
    <source>
        <strain evidence="3">TMW2.2145</strain>
    </source>
</reference>
<gene>
    <name evidence="3" type="ORF">GLP33_17165</name>
</gene>